<dbReference type="Proteomes" id="UP000703269">
    <property type="component" value="Unassembled WGS sequence"/>
</dbReference>
<sequence length="133" mass="14695">MSTPLHTLAKVPRGGSLEDALADALSGKPFNVQRRGVLRLCARRMQRRAARRPREQPHSRLGFEVLPQAPLWGRDGEPFADTLPKASAMTADGTRDEDDSILEDEDDRDALESLLATPSEVSFGDNEEIELSQ</sequence>
<name>A0A9P3GWZ2_9APHY</name>
<proteinExistence type="predicted"/>
<organism evidence="2 3">
    <name type="scientific">Phanerochaete sordida</name>
    <dbReference type="NCBI Taxonomy" id="48140"/>
    <lineage>
        <taxon>Eukaryota</taxon>
        <taxon>Fungi</taxon>
        <taxon>Dikarya</taxon>
        <taxon>Basidiomycota</taxon>
        <taxon>Agaricomycotina</taxon>
        <taxon>Agaricomycetes</taxon>
        <taxon>Polyporales</taxon>
        <taxon>Phanerochaetaceae</taxon>
        <taxon>Phanerochaete</taxon>
    </lineage>
</organism>
<reference evidence="2 3" key="1">
    <citation type="submission" date="2021-08" db="EMBL/GenBank/DDBJ databases">
        <title>Draft Genome Sequence of Phanerochaete sordida strain YK-624.</title>
        <authorList>
            <person name="Mori T."/>
            <person name="Dohra H."/>
            <person name="Suzuki T."/>
            <person name="Kawagishi H."/>
            <person name="Hirai H."/>
        </authorList>
    </citation>
    <scope>NUCLEOTIDE SEQUENCE [LARGE SCALE GENOMIC DNA]</scope>
    <source>
        <strain evidence="2 3">YK-624</strain>
    </source>
</reference>
<comment type="caution">
    <text evidence="2">The sequence shown here is derived from an EMBL/GenBank/DDBJ whole genome shotgun (WGS) entry which is preliminary data.</text>
</comment>
<protein>
    <submittedName>
        <fullName evidence="2">Uncharacterized protein</fullName>
    </submittedName>
</protein>
<dbReference type="EMBL" id="BPQB01000148">
    <property type="protein sequence ID" value="GJF00366.1"/>
    <property type="molecule type" value="Genomic_DNA"/>
</dbReference>
<dbReference type="AlphaFoldDB" id="A0A9P3GWZ2"/>
<keyword evidence="3" id="KW-1185">Reference proteome</keyword>
<gene>
    <name evidence="2" type="ORF">PsYK624_166520</name>
</gene>
<evidence type="ECO:0000256" key="1">
    <source>
        <dbReference type="SAM" id="MobiDB-lite"/>
    </source>
</evidence>
<accession>A0A9P3GWZ2</accession>
<evidence type="ECO:0000313" key="2">
    <source>
        <dbReference type="EMBL" id="GJF00366.1"/>
    </source>
</evidence>
<evidence type="ECO:0000313" key="3">
    <source>
        <dbReference type="Proteomes" id="UP000703269"/>
    </source>
</evidence>
<feature type="region of interest" description="Disordered" evidence="1">
    <location>
        <begin position="74"/>
        <end position="100"/>
    </location>
</feature>